<keyword evidence="2" id="KW-1185">Reference proteome</keyword>
<evidence type="ECO:0000313" key="2">
    <source>
        <dbReference type="Proteomes" id="UP001499959"/>
    </source>
</evidence>
<name>A0ABP9AXF8_9GAMM</name>
<dbReference type="Proteomes" id="UP001499959">
    <property type="component" value="Unassembled WGS sequence"/>
</dbReference>
<sequence>MDCKDFELELPESWPEGVRRVVEDGRDVLLAYHHERQRIDRLSWNDVRVRVNPPINAYRPAYDDLVERTEELLHGHRLIGYHCTRLTPSEALEICTHGLRALSPSLMHVRLEAAVQAGLMTPAQQQFFRNSPMVQAHLANCHGHRTGYVWLCPNRSSLRYASAIYRLFRSWGGEALYAGFEDDAAVAGVLRSIGLPAIVKCAVPLPVDDLYGCRAAQLLSNAILPLIAYPEPSPSFDWKIPRDLNPSEVIDVIGFEDQRFEDLTGYRKWPVDYRLD</sequence>
<gene>
    <name evidence="1" type="ORF">GCM10023307_10860</name>
</gene>
<comment type="caution">
    <text evidence="1">The sequence shown here is derived from an EMBL/GenBank/DDBJ whole genome shotgun (WGS) entry which is preliminary data.</text>
</comment>
<organism evidence="1 2">
    <name type="scientific">Lysobacter hankyongensis</name>
    <dbReference type="NCBI Taxonomy" id="1176535"/>
    <lineage>
        <taxon>Bacteria</taxon>
        <taxon>Pseudomonadati</taxon>
        <taxon>Pseudomonadota</taxon>
        <taxon>Gammaproteobacteria</taxon>
        <taxon>Lysobacterales</taxon>
        <taxon>Lysobacteraceae</taxon>
        <taxon>Lysobacter</taxon>
    </lineage>
</organism>
<dbReference type="EMBL" id="BAABJE010000002">
    <property type="protein sequence ID" value="GAA4787619.1"/>
    <property type="molecule type" value="Genomic_DNA"/>
</dbReference>
<dbReference type="RefSeq" id="WP_345302286.1">
    <property type="nucleotide sequence ID" value="NZ_BAABJE010000002.1"/>
</dbReference>
<protein>
    <submittedName>
        <fullName evidence="1">Uncharacterized protein</fullName>
    </submittedName>
</protein>
<evidence type="ECO:0000313" key="1">
    <source>
        <dbReference type="EMBL" id="GAA4787619.1"/>
    </source>
</evidence>
<reference evidence="2" key="1">
    <citation type="journal article" date="2019" name="Int. J. Syst. Evol. Microbiol.">
        <title>The Global Catalogue of Microorganisms (GCM) 10K type strain sequencing project: providing services to taxonomists for standard genome sequencing and annotation.</title>
        <authorList>
            <consortium name="The Broad Institute Genomics Platform"/>
            <consortium name="The Broad Institute Genome Sequencing Center for Infectious Disease"/>
            <person name="Wu L."/>
            <person name="Ma J."/>
        </authorList>
    </citation>
    <scope>NUCLEOTIDE SEQUENCE [LARGE SCALE GENOMIC DNA]</scope>
    <source>
        <strain evidence="2">JCM 18204</strain>
    </source>
</reference>
<proteinExistence type="predicted"/>
<accession>A0ABP9AXF8</accession>